<dbReference type="EMBL" id="MHIA01000006">
    <property type="protein sequence ID" value="OGY42803.1"/>
    <property type="molecule type" value="Genomic_DNA"/>
</dbReference>
<protein>
    <submittedName>
        <fullName evidence="1">Uncharacterized protein</fullName>
    </submittedName>
</protein>
<dbReference type="Proteomes" id="UP000176260">
    <property type="component" value="Unassembled WGS sequence"/>
</dbReference>
<accession>A0A1G1XRV3</accession>
<gene>
    <name evidence="1" type="ORF">A2Y67_03705</name>
</gene>
<proteinExistence type="predicted"/>
<comment type="caution">
    <text evidence="1">The sequence shown here is derived from an EMBL/GenBank/DDBJ whole genome shotgun (WGS) entry which is preliminary data.</text>
</comment>
<sequence>MTLQPPFGWSAYAVPGPLQLCFFALESETPISSAFRDGPRRGFVPRPFRCHVFLLVGDGLRLVGFLRGLNKSRIFVFHRLPPLEREELVVNRPLF</sequence>
<evidence type="ECO:0000313" key="2">
    <source>
        <dbReference type="Proteomes" id="UP000176260"/>
    </source>
</evidence>
<reference evidence="1 2" key="1">
    <citation type="journal article" date="2016" name="Nat. Commun.">
        <title>Thousands of microbial genomes shed light on interconnected biogeochemical processes in an aquifer system.</title>
        <authorList>
            <person name="Anantharaman K."/>
            <person name="Brown C.T."/>
            <person name="Hug L.A."/>
            <person name="Sharon I."/>
            <person name="Castelle C.J."/>
            <person name="Probst A.J."/>
            <person name="Thomas B.C."/>
            <person name="Singh A."/>
            <person name="Wilkins M.J."/>
            <person name="Karaoz U."/>
            <person name="Brodie E.L."/>
            <person name="Williams K.H."/>
            <person name="Hubbard S.S."/>
            <person name="Banfield J.F."/>
        </authorList>
    </citation>
    <scope>NUCLEOTIDE SEQUENCE [LARGE SCALE GENOMIC DNA]</scope>
</reference>
<evidence type="ECO:0000313" key="1">
    <source>
        <dbReference type="EMBL" id="OGY42803.1"/>
    </source>
</evidence>
<dbReference type="AlphaFoldDB" id="A0A1G1XRV3"/>
<organism evidence="1 2">
    <name type="scientific">Candidatus Buchananbacteria bacterium RBG_13_39_9</name>
    <dbReference type="NCBI Taxonomy" id="1797531"/>
    <lineage>
        <taxon>Bacteria</taxon>
        <taxon>Candidatus Buchananiibacteriota</taxon>
    </lineage>
</organism>
<name>A0A1G1XRV3_9BACT</name>